<dbReference type="Ensembl" id="ENSSPAT00000007666.1">
    <property type="protein sequence ID" value="ENSSPAP00000007520.1"/>
    <property type="gene ID" value="ENSSPAG00000005720.1"/>
</dbReference>
<proteinExistence type="inferred from homology"/>
<dbReference type="GeneTree" id="ENSGT00940000166301"/>
<dbReference type="SUPFAM" id="SSF57196">
    <property type="entry name" value="EGF/Laminin"/>
    <property type="match status" value="2"/>
</dbReference>
<evidence type="ECO:0000313" key="7">
    <source>
        <dbReference type="Ensembl" id="ENSSPAP00000007520.1"/>
    </source>
</evidence>
<evidence type="ECO:0000256" key="5">
    <source>
        <dbReference type="PROSITE-ProRule" id="PRU00076"/>
    </source>
</evidence>
<dbReference type="PROSITE" id="PS00022">
    <property type="entry name" value="EGF_1"/>
    <property type="match status" value="1"/>
</dbReference>
<dbReference type="Pfam" id="PF09443">
    <property type="entry name" value="CFC"/>
    <property type="match status" value="1"/>
</dbReference>
<evidence type="ECO:0000256" key="1">
    <source>
        <dbReference type="ARBA" id="ARBA00007384"/>
    </source>
</evidence>
<reference evidence="7" key="1">
    <citation type="submission" date="2023-09" db="UniProtKB">
        <authorList>
            <consortium name="Ensembl"/>
        </authorList>
    </citation>
    <scope>IDENTIFICATION</scope>
</reference>
<dbReference type="Gene3D" id="2.10.25.10">
    <property type="entry name" value="Laminin"/>
    <property type="match status" value="1"/>
</dbReference>
<dbReference type="AlphaFoldDB" id="A0A3B4ZGJ1"/>
<feature type="disulfide bond" evidence="5">
    <location>
        <begin position="118"/>
        <end position="127"/>
    </location>
</feature>
<keyword evidence="2 5" id="KW-0245">EGF-like domain</keyword>
<name>A0A3B4ZGJ1_9TELE</name>
<protein>
    <recommendedName>
        <fullName evidence="6">EGF-like domain-containing protein</fullName>
    </recommendedName>
</protein>
<sequence>MYGNQLVQTKLFFADCRGLECIRGQTTSSSPPPLSSFPSSFLSSFPSSFPSSSSVVVVSSSRRSLDQLVPGTPPNDGERKHRDGGAVLPFVGLTGSAQQSRRCCKNGGTCILGSFCACPPFFSGRICEYDERIRSCGPIPHGIWVQKGCSYCRCGYGLLHCFPHVFHKDCVCFFLYFPDDSEEVRWYGSSAVDVNPTGWFLYLTLLLPLLLL</sequence>
<dbReference type="GO" id="GO:0007165">
    <property type="term" value="P:signal transduction"/>
    <property type="evidence" value="ECO:0007669"/>
    <property type="project" value="UniProtKB-ARBA"/>
</dbReference>
<comment type="caution">
    <text evidence="5">Lacks conserved residue(s) required for the propagation of feature annotation.</text>
</comment>
<dbReference type="InterPro" id="IPR019011">
    <property type="entry name" value="Cryptic/Cripto_CFC-dom"/>
</dbReference>
<evidence type="ECO:0000256" key="2">
    <source>
        <dbReference type="ARBA" id="ARBA00022536"/>
    </source>
</evidence>
<keyword evidence="4" id="KW-0325">Glycoprotein</keyword>
<feature type="domain" description="EGF-like" evidence="6">
    <location>
        <begin position="99"/>
        <end position="128"/>
    </location>
</feature>
<evidence type="ECO:0000256" key="3">
    <source>
        <dbReference type="ARBA" id="ARBA00023157"/>
    </source>
</evidence>
<accession>A0A3B4ZGJ1</accession>
<keyword evidence="3 5" id="KW-1015">Disulfide bond</keyword>
<dbReference type="FunFam" id="2.10.25.10:FF:000421">
    <property type="entry name" value="Teratocarcinoma-derived growth factor"/>
    <property type="match status" value="1"/>
</dbReference>
<evidence type="ECO:0000259" key="6">
    <source>
        <dbReference type="PROSITE" id="PS50026"/>
    </source>
</evidence>
<dbReference type="PROSITE" id="PS50026">
    <property type="entry name" value="EGF_3"/>
    <property type="match status" value="1"/>
</dbReference>
<evidence type="ECO:0000256" key="4">
    <source>
        <dbReference type="ARBA" id="ARBA00023180"/>
    </source>
</evidence>
<dbReference type="STRING" id="144197.ENSSPAP00000007520"/>
<organism evidence="7">
    <name type="scientific">Stegastes partitus</name>
    <name type="common">bicolor damselfish</name>
    <dbReference type="NCBI Taxonomy" id="144197"/>
    <lineage>
        <taxon>Eukaryota</taxon>
        <taxon>Metazoa</taxon>
        <taxon>Chordata</taxon>
        <taxon>Craniata</taxon>
        <taxon>Vertebrata</taxon>
        <taxon>Euteleostomi</taxon>
        <taxon>Actinopterygii</taxon>
        <taxon>Neopterygii</taxon>
        <taxon>Teleostei</taxon>
        <taxon>Neoteleostei</taxon>
        <taxon>Acanthomorphata</taxon>
        <taxon>Ovalentaria</taxon>
        <taxon>Pomacentridae</taxon>
        <taxon>Stegastes</taxon>
    </lineage>
</organism>
<comment type="similarity">
    <text evidence="1">Belongs to the EGF-CFC (Cripto-1/FRL1/Cryptic) family.</text>
</comment>
<dbReference type="InterPro" id="IPR000742">
    <property type="entry name" value="EGF"/>
</dbReference>